<evidence type="ECO:0000313" key="3">
    <source>
        <dbReference type="Proteomes" id="UP000442694"/>
    </source>
</evidence>
<reference evidence="2 3" key="1">
    <citation type="submission" date="2019-10" db="EMBL/GenBank/DDBJ databases">
        <title>New genus of Silvanigrellaceae.</title>
        <authorList>
            <person name="Pitt A."/>
            <person name="Hahn M.W."/>
        </authorList>
    </citation>
    <scope>NUCLEOTIDE SEQUENCE [LARGE SCALE GENOMIC DNA]</scope>
    <source>
        <strain evidence="2 3">33A1-SZDP</strain>
    </source>
</reference>
<dbReference type="Gene3D" id="3.40.50.150">
    <property type="entry name" value="Vaccinia Virus protein VP39"/>
    <property type="match status" value="1"/>
</dbReference>
<evidence type="ECO:0000313" key="2">
    <source>
        <dbReference type="EMBL" id="KAB8033256.1"/>
    </source>
</evidence>
<keyword evidence="3" id="KW-1185">Reference proteome</keyword>
<evidence type="ECO:0000259" key="1">
    <source>
        <dbReference type="Pfam" id="PF05430"/>
    </source>
</evidence>
<sequence>MLAMSINENENGNKYILVYTESGKPTFKHIATSETLHGQVGPYEEAQSLYVEGSNILNKCGECVVYDVGMGCGAQLIAMFHAFFINRSLSKLTVVSFDLEKEGLVSLLKNKELFPYINKFSHLLPMCIEKDSIKYVLDDERIFEWIFIQGDFVKTISSHAKYPLADIICYDFFSPVSHSQLWTYNIFVHLKKYVKESSCFITYSSATCVRASLLAAGFYVGLGIASGKKANSTLASPTPHILNDLLPPQWKMRFKRSQAQFSLSETDVAKAIIEKNVSTHPQWLL</sequence>
<protein>
    <recommendedName>
        <fullName evidence="1">MnmC-like methyltransferase domain-containing protein</fullName>
    </recommendedName>
</protein>
<dbReference type="Pfam" id="PF05430">
    <property type="entry name" value="Methyltransf_30"/>
    <property type="match status" value="1"/>
</dbReference>
<dbReference type="InterPro" id="IPR029063">
    <property type="entry name" value="SAM-dependent_MTases_sf"/>
</dbReference>
<comment type="caution">
    <text evidence="2">The sequence shown here is derived from an EMBL/GenBank/DDBJ whole genome shotgun (WGS) entry which is preliminary data.</text>
</comment>
<feature type="domain" description="MnmC-like methyltransferase" evidence="1">
    <location>
        <begin position="149"/>
        <end position="236"/>
    </location>
</feature>
<dbReference type="EMBL" id="WFLN01000004">
    <property type="protein sequence ID" value="KAB8033256.1"/>
    <property type="molecule type" value="Genomic_DNA"/>
</dbReference>
<gene>
    <name evidence="2" type="ORF">GCL57_00750</name>
</gene>
<dbReference type="AlphaFoldDB" id="A0A833JEK4"/>
<dbReference type="PANTHER" id="PTHR39963:SF1">
    <property type="entry name" value="MNMC-LIKE METHYLTRANSFERASE DOMAIN-CONTAINING PROTEIN"/>
    <property type="match status" value="1"/>
</dbReference>
<dbReference type="InterPro" id="IPR008471">
    <property type="entry name" value="MnmC-like_methylTransf"/>
</dbReference>
<accession>A0A833JEK4</accession>
<dbReference type="GO" id="GO:0016645">
    <property type="term" value="F:oxidoreductase activity, acting on the CH-NH group of donors"/>
    <property type="evidence" value="ECO:0007669"/>
    <property type="project" value="InterPro"/>
</dbReference>
<proteinExistence type="predicted"/>
<dbReference type="Proteomes" id="UP000442694">
    <property type="component" value="Unassembled WGS sequence"/>
</dbReference>
<organism evidence="2 3">
    <name type="scientific">Fluviispira multicolorata</name>
    <dbReference type="NCBI Taxonomy" id="2654512"/>
    <lineage>
        <taxon>Bacteria</taxon>
        <taxon>Pseudomonadati</taxon>
        <taxon>Bdellovibrionota</taxon>
        <taxon>Oligoflexia</taxon>
        <taxon>Silvanigrellales</taxon>
        <taxon>Silvanigrellaceae</taxon>
        <taxon>Fluviispira</taxon>
    </lineage>
</organism>
<dbReference type="PANTHER" id="PTHR39963">
    <property type="entry name" value="SLL0983 PROTEIN"/>
    <property type="match status" value="1"/>
</dbReference>
<name>A0A833JEK4_9BACT</name>